<protein>
    <recommendedName>
        <fullName evidence="4">CRISPR-associated protein</fullName>
    </recommendedName>
</protein>
<reference evidence="1" key="2">
    <citation type="submission" date="2019-11" db="EMBL/GenBank/DDBJ databases">
        <title>Improved Assembly of Tolypothrix boutellei genome.</title>
        <authorList>
            <person name="Sarangi A.N."/>
            <person name="Mukherjee M."/>
            <person name="Ghosh S."/>
            <person name="Singh D."/>
            <person name="Das A."/>
            <person name="Kant S."/>
            <person name="Prusty A."/>
            <person name="Tripathy S."/>
        </authorList>
    </citation>
    <scope>NUCLEOTIDE SEQUENCE</scope>
    <source>
        <strain evidence="1">VB521301</strain>
    </source>
</reference>
<dbReference type="STRING" id="1479485.DA73_0211060"/>
<proteinExistence type="predicted"/>
<accession>A0A0C1NBF8</accession>
<organism evidence="2">
    <name type="scientific">Tolypothrix bouteillei VB521301</name>
    <dbReference type="NCBI Taxonomy" id="1479485"/>
    <lineage>
        <taxon>Bacteria</taxon>
        <taxon>Bacillati</taxon>
        <taxon>Cyanobacteriota</taxon>
        <taxon>Cyanophyceae</taxon>
        <taxon>Nostocales</taxon>
        <taxon>Tolypothrichaceae</taxon>
        <taxon>Tolypothrix</taxon>
    </lineage>
</organism>
<dbReference type="EMBL" id="JHEG02000037">
    <property type="protein sequence ID" value="KIE12117.1"/>
    <property type="molecule type" value="Genomic_DNA"/>
</dbReference>
<dbReference type="Proteomes" id="UP000029738">
    <property type="component" value="Unassembled WGS sequence"/>
</dbReference>
<comment type="caution">
    <text evidence="2">The sequence shown here is derived from an EMBL/GenBank/DDBJ whole genome shotgun (WGS) entry which is preliminary data.</text>
</comment>
<dbReference type="OrthoDB" id="3078183at2"/>
<dbReference type="RefSeq" id="WP_038085648.1">
    <property type="nucleotide sequence ID" value="NZ_JHEG04000001.1"/>
</dbReference>
<evidence type="ECO:0000313" key="2">
    <source>
        <dbReference type="EMBL" id="KIE12117.1"/>
    </source>
</evidence>
<dbReference type="EMBL" id="JHEG04000001">
    <property type="protein sequence ID" value="KAF3890570.1"/>
    <property type="molecule type" value="Genomic_DNA"/>
</dbReference>
<dbReference type="AlphaFoldDB" id="A0A0C1NBF8"/>
<keyword evidence="3" id="KW-1185">Reference proteome</keyword>
<evidence type="ECO:0000313" key="3">
    <source>
        <dbReference type="Proteomes" id="UP000029738"/>
    </source>
</evidence>
<gene>
    <name evidence="2" type="ORF">DA73_0211060</name>
    <name evidence="1" type="ORF">DA73_0400037790</name>
</gene>
<sequence length="336" mass="38108">MGVYHLMGLGLSPGVVTGPISYLAKLYNNWEVEGKEFFARSGEEKQREKGDQVGGIQLLILFTTKEVINGEVDCKPYIKNPYGKIGGNPEKRTDTMKKILEPLLIQEWSKIKSSQNNTGIIYWCEVELSDIKTTYERIAKVVASLAKGGGKQGKEIWMNLTGGNNVINSALQMVASLSHEVSRLYYVQSANEKAEKCVYFTSEKREEYWVELPVIPLVLSDLNNAVLEIPNLELGISSKEVYGRLKGHERYSILIEGIDFEQFRDTTLRSMNKLGLITVRKEYETGNGICTLGPQWELILKYESIMNEAKAGEEVLTIEKLEQQKTWINRQEIRLN</sequence>
<reference evidence="2" key="1">
    <citation type="journal article" date="2015" name="Genome Announc.">
        <title>Draft Genome Sequence of Tolypothrix boutellei Strain VB521301.</title>
        <authorList>
            <person name="Chandrababunaidu M.M."/>
            <person name="Singh D."/>
            <person name="Sen D."/>
            <person name="Bhan S."/>
            <person name="Das S."/>
            <person name="Gupta A."/>
            <person name="Adhikary S.P."/>
            <person name="Tripathy S."/>
        </authorList>
    </citation>
    <scope>NUCLEOTIDE SEQUENCE</scope>
    <source>
        <strain evidence="2">VB521301</strain>
    </source>
</reference>
<evidence type="ECO:0008006" key="4">
    <source>
        <dbReference type="Google" id="ProtNLM"/>
    </source>
</evidence>
<evidence type="ECO:0000313" key="1">
    <source>
        <dbReference type="EMBL" id="KAF3890570.1"/>
    </source>
</evidence>
<name>A0A0C1NBF8_9CYAN</name>